<keyword evidence="3" id="KW-1185">Reference proteome</keyword>
<proteinExistence type="predicted"/>
<comment type="caution">
    <text evidence="2">The sequence shown here is derived from an EMBL/GenBank/DDBJ whole genome shotgun (WGS) entry which is preliminary data.</text>
</comment>
<name>A0AAD6TPC9_9AGAR</name>
<dbReference type="AlphaFoldDB" id="A0AAD6TPC9"/>
<evidence type="ECO:0000313" key="3">
    <source>
        <dbReference type="Proteomes" id="UP001222325"/>
    </source>
</evidence>
<reference evidence="2" key="1">
    <citation type="submission" date="2023-03" db="EMBL/GenBank/DDBJ databases">
        <title>Massive genome expansion in bonnet fungi (Mycena s.s.) driven by repeated elements and novel gene families across ecological guilds.</title>
        <authorList>
            <consortium name="Lawrence Berkeley National Laboratory"/>
            <person name="Harder C.B."/>
            <person name="Miyauchi S."/>
            <person name="Viragh M."/>
            <person name="Kuo A."/>
            <person name="Thoen E."/>
            <person name="Andreopoulos B."/>
            <person name="Lu D."/>
            <person name="Skrede I."/>
            <person name="Drula E."/>
            <person name="Henrissat B."/>
            <person name="Morin E."/>
            <person name="Kohler A."/>
            <person name="Barry K."/>
            <person name="LaButti K."/>
            <person name="Morin E."/>
            <person name="Salamov A."/>
            <person name="Lipzen A."/>
            <person name="Mereny Z."/>
            <person name="Hegedus B."/>
            <person name="Baldrian P."/>
            <person name="Stursova M."/>
            <person name="Weitz H."/>
            <person name="Taylor A."/>
            <person name="Grigoriev I.V."/>
            <person name="Nagy L.G."/>
            <person name="Martin F."/>
            <person name="Kauserud H."/>
        </authorList>
    </citation>
    <scope>NUCLEOTIDE SEQUENCE</scope>
    <source>
        <strain evidence="2">CBHHK173m</strain>
    </source>
</reference>
<dbReference type="Proteomes" id="UP001222325">
    <property type="component" value="Unassembled WGS sequence"/>
</dbReference>
<feature type="domain" description="DUF6570" evidence="1">
    <location>
        <begin position="1"/>
        <end position="109"/>
    </location>
</feature>
<accession>A0AAD6TPC9</accession>
<dbReference type="Pfam" id="PF20209">
    <property type="entry name" value="DUF6570"/>
    <property type="match status" value="1"/>
</dbReference>
<protein>
    <recommendedName>
        <fullName evidence="1">DUF6570 domain-containing protein</fullName>
    </recommendedName>
</protein>
<evidence type="ECO:0000313" key="2">
    <source>
        <dbReference type="EMBL" id="KAJ7070387.1"/>
    </source>
</evidence>
<organism evidence="2 3">
    <name type="scientific">Mycena belliarum</name>
    <dbReference type="NCBI Taxonomy" id="1033014"/>
    <lineage>
        <taxon>Eukaryota</taxon>
        <taxon>Fungi</taxon>
        <taxon>Dikarya</taxon>
        <taxon>Basidiomycota</taxon>
        <taxon>Agaricomycotina</taxon>
        <taxon>Agaricomycetes</taxon>
        <taxon>Agaricomycetidae</taxon>
        <taxon>Agaricales</taxon>
        <taxon>Marasmiineae</taxon>
        <taxon>Mycenaceae</taxon>
        <taxon>Mycena</taxon>
    </lineage>
</organism>
<sequence>MIARCRAKCWIIQLKEEDDYSTPITQRGVRGHVIVYPQKPSAIAKVLPPSISDIITPICVIFVGSTLPTTEWLQKKAKPLTVRKEKVLNALHWLQAHNPLYKDIEINPGVFAGQPDEAILPFHVQHIIPSVGISASTSSYVPGNDPAGTTATTAASVMVANIEGHTSPNELRKAAIDHMKLPGSNYVGIPHDRSPVNEFNNPALLPMIYPTLYPYGLGGCEEYENGSEEVRIWGKRRTPLSMRAHIKHLFNISDRPLANPLESEAIQF</sequence>
<gene>
    <name evidence="2" type="ORF">B0H15DRAFT_925791</name>
</gene>
<evidence type="ECO:0000259" key="1">
    <source>
        <dbReference type="Pfam" id="PF20209"/>
    </source>
</evidence>
<dbReference type="InterPro" id="IPR046700">
    <property type="entry name" value="DUF6570"/>
</dbReference>
<dbReference type="EMBL" id="JARJCN010000130">
    <property type="protein sequence ID" value="KAJ7070387.1"/>
    <property type="molecule type" value="Genomic_DNA"/>
</dbReference>